<proteinExistence type="predicted"/>
<protein>
    <submittedName>
        <fullName evidence="2">Uncharacterized protein DUF4198</fullName>
    </submittedName>
</protein>
<sequence length="268" mass="29581">MRMLALIAAVFPCAVNAHEFWISPLQYQIAADAPLVADIRVGEDFEGSAFSYLPMRFRRFDLAMGEDVAEVPGRAGDRPALTMPAPTEGLAVVIHVTTDSVLTYKEWEKFESFTTHKDFAWAMDRHRQRGLPDTGFKERYSRHGKSLIAVGKGAGSDKVQGLLLEIVARANPYTDDMEEGMPVTVFYDGTPRADSQIELFDKAPDGTVTTSLHRTDAQGQATIPVARGHSYLVDSVVMRAVDPASEEDPVWESLWASLTFAVPMDQAD</sequence>
<evidence type="ECO:0000313" key="3">
    <source>
        <dbReference type="Proteomes" id="UP000295696"/>
    </source>
</evidence>
<evidence type="ECO:0000256" key="1">
    <source>
        <dbReference type="SAM" id="SignalP"/>
    </source>
</evidence>
<keyword evidence="1" id="KW-0732">Signal</keyword>
<name>A0A4R3J4F2_9RHOB</name>
<feature type="signal peptide" evidence="1">
    <location>
        <begin position="1"/>
        <end position="17"/>
    </location>
</feature>
<dbReference type="Pfam" id="PF10670">
    <property type="entry name" value="DUF4198"/>
    <property type="match status" value="1"/>
</dbReference>
<dbReference type="OrthoDB" id="581894at2"/>
<dbReference type="RefSeq" id="WP_132247935.1">
    <property type="nucleotide sequence ID" value="NZ_SLZU01000020.1"/>
</dbReference>
<dbReference type="InterPro" id="IPR019613">
    <property type="entry name" value="DUF4198"/>
</dbReference>
<gene>
    <name evidence="2" type="ORF">EDD52_1207</name>
</gene>
<organism evidence="2 3">
    <name type="scientific">Primorskyibacter sedentarius</name>
    <dbReference type="NCBI Taxonomy" id="745311"/>
    <lineage>
        <taxon>Bacteria</taxon>
        <taxon>Pseudomonadati</taxon>
        <taxon>Pseudomonadota</taxon>
        <taxon>Alphaproteobacteria</taxon>
        <taxon>Rhodobacterales</taxon>
        <taxon>Roseobacteraceae</taxon>
        <taxon>Primorskyibacter</taxon>
    </lineage>
</organism>
<accession>A0A4R3J4F2</accession>
<comment type="caution">
    <text evidence="2">The sequence shown here is derived from an EMBL/GenBank/DDBJ whole genome shotgun (WGS) entry which is preliminary data.</text>
</comment>
<dbReference type="AlphaFoldDB" id="A0A4R3J4F2"/>
<reference evidence="2 3" key="1">
    <citation type="submission" date="2019-03" db="EMBL/GenBank/DDBJ databases">
        <title>Genomic Encyclopedia of Type Strains, Phase IV (KMG-IV): sequencing the most valuable type-strain genomes for metagenomic binning, comparative biology and taxonomic classification.</title>
        <authorList>
            <person name="Goeker M."/>
        </authorList>
    </citation>
    <scope>NUCLEOTIDE SEQUENCE [LARGE SCALE GENOMIC DNA]</scope>
    <source>
        <strain evidence="2 3">DSM 104836</strain>
    </source>
</reference>
<feature type="chain" id="PRO_5020217110" evidence="1">
    <location>
        <begin position="18"/>
        <end position="268"/>
    </location>
</feature>
<dbReference type="Proteomes" id="UP000295696">
    <property type="component" value="Unassembled WGS sequence"/>
</dbReference>
<dbReference type="EMBL" id="SLZU01000020">
    <property type="protein sequence ID" value="TCS59636.1"/>
    <property type="molecule type" value="Genomic_DNA"/>
</dbReference>
<keyword evidence="3" id="KW-1185">Reference proteome</keyword>
<evidence type="ECO:0000313" key="2">
    <source>
        <dbReference type="EMBL" id="TCS59636.1"/>
    </source>
</evidence>